<dbReference type="EMBL" id="JAHLQT010027477">
    <property type="protein sequence ID" value="KAG7162657.1"/>
    <property type="molecule type" value="Genomic_DNA"/>
</dbReference>
<accession>A0A8J5JQY9</accession>
<reference evidence="1" key="1">
    <citation type="journal article" date="2021" name="Sci. Adv.">
        <title>The American lobster genome reveals insights on longevity, neural, and immune adaptations.</title>
        <authorList>
            <person name="Polinski J.M."/>
            <person name="Zimin A.V."/>
            <person name="Clark K.F."/>
            <person name="Kohn A.B."/>
            <person name="Sadowski N."/>
            <person name="Timp W."/>
            <person name="Ptitsyn A."/>
            <person name="Khanna P."/>
            <person name="Romanova D.Y."/>
            <person name="Williams P."/>
            <person name="Greenwood S.J."/>
            <person name="Moroz L.L."/>
            <person name="Walt D.R."/>
            <person name="Bodnar A.G."/>
        </authorList>
    </citation>
    <scope>NUCLEOTIDE SEQUENCE</scope>
    <source>
        <strain evidence="1">GMGI-L3</strain>
    </source>
</reference>
<evidence type="ECO:0000313" key="2">
    <source>
        <dbReference type="Proteomes" id="UP000747542"/>
    </source>
</evidence>
<keyword evidence="2" id="KW-1185">Reference proteome</keyword>
<feature type="non-terminal residue" evidence="1">
    <location>
        <position position="166"/>
    </location>
</feature>
<evidence type="ECO:0000313" key="1">
    <source>
        <dbReference type="EMBL" id="KAG7162657.1"/>
    </source>
</evidence>
<proteinExistence type="predicted"/>
<comment type="caution">
    <text evidence="1">The sequence shown here is derived from an EMBL/GenBank/DDBJ whole genome shotgun (WGS) entry which is preliminary data.</text>
</comment>
<protein>
    <submittedName>
        <fullName evidence="1">Uncharacterized protein</fullName>
    </submittedName>
</protein>
<gene>
    <name evidence="1" type="ORF">Hamer_G019375</name>
</gene>
<sequence>MSLCECQVGVTDRPRGDEKTVWVHNVNRGAGERLARVASCVRPPVKTTTPVSSTHHLHYTHIGHGNTVSLRRKKALSCLQRRWCLQEPSTLYDSPYLNVCLDPGCLCWELDGELVAGLNELLVVDPRRRCHFGGFLEVIFHQFFIPCFFENPSGGHGAPEGVTEEV</sequence>
<dbReference type="Proteomes" id="UP000747542">
    <property type="component" value="Unassembled WGS sequence"/>
</dbReference>
<organism evidence="1 2">
    <name type="scientific">Homarus americanus</name>
    <name type="common">American lobster</name>
    <dbReference type="NCBI Taxonomy" id="6706"/>
    <lineage>
        <taxon>Eukaryota</taxon>
        <taxon>Metazoa</taxon>
        <taxon>Ecdysozoa</taxon>
        <taxon>Arthropoda</taxon>
        <taxon>Crustacea</taxon>
        <taxon>Multicrustacea</taxon>
        <taxon>Malacostraca</taxon>
        <taxon>Eumalacostraca</taxon>
        <taxon>Eucarida</taxon>
        <taxon>Decapoda</taxon>
        <taxon>Pleocyemata</taxon>
        <taxon>Astacidea</taxon>
        <taxon>Nephropoidea</taxon>
        <taxon>Nephropidae</taxon>
        <taxon>Homarus</taxon>
    </lineage>
</organism>
<name>A0A8J5JQY9_HOMAM</name>
<dbReference type="AlphaFoldDB" id="A0A8J5JQY9"/>